<comment type="similarity">
    <text evidence="2 9">Belongs to the CN hydrolase family. Apolipoprotein N-acyltransferase subfamily.</text>
</comment>
<feature type="transmembrane region" description="Helical" evidence="9">
    <location>
        <begin position="116"/>
        <end position="135"/>
    </location>
</feature>
<keyword evidence="4 9" id="KW-0808">Transferase</keyword>
<comment type="subcellular location">
    <subcellularLocation>
        <location evidence="1 9">Cell membrane</location>
        <topology evidence="1 9">Multi-pass membrane protein</topology>
    </subcellularLocation>
</comment>
<protein>
    <recommendedName>
        <fullName evidence="9">Apolipoprotein N-acyltransferase</fullName>
        <shortName evidence="9">ALP N-acyltransferase</shortName>
        <ecNumber evidence="9">2.3.1.269</ecNumber>
    </recommendedName>
</protein>
<proteinExistence type="inferred from homology"/>
<evidence type="ECO:0000256" key="1">
    <source>
        <dbReference type="ARBA" id="ARBA00004651"/>
    </source>
</evidence>
<gene>
    <name evidence="9" type="primary">lnt</name>
    <name evidence="11" type="ORF">Poly30_20000</name>
</gene>
<comment type="catalytic activity">
    <reaction evidence="9">
        <text>N-terminal S-1,2-diacyl-sn-glyceryl-L-cysteinyl-[lipoprotein] + a glycerophospholipid = N-acyl-S-1,2-diacyl-sn-glyceryl-L-cysteinyl-[lipoprotein] + a 2-acyl-sn-glycero-3-phospholipid + H(+)</text>
        <dbReference type="Rhea" id="RHEA:48228"/>
        <dbReference type="Rhea" id="RHEA-COMP:14681"/>
        <dbReference type="Rhea" id="RHEA-COMP:14684"/>
        <dbReference type="ChEBI" id="CHEBI:15378"/>
        <dbReference type="ChEBI" id="CHEBI:136912"/>
        <dbReference type="ChEBI" id="CHEBI:140656"/>
        <dbReference type="ChEBI" id="CHEBI:140657"/>
        <dbReference type="ChEBI" id="CHEBI:140660"/>
        <dbReference type="EC" id="2.3.1.269"/>
    </reaction>
</comment>
<evidence type="ECO:0000313" key="12">
    <source>
        <dbReference type="Proteomes" id="UP000320390"/>
    </source>
</evidence>
<keyword evidence="3 9" id="KW-1003">Cell membrane</keyword>
<sequence>MTPPIWTSRSTPLAPLRRLALVLLTWGMIGLAQPGILRPDGFGHLAFFAIGPWAFAASRPGRRAFLAEWLGHSLGLAIVFHWMIAFMPVILAPMSIVPALYPAFAGVLLRRCRRWPLALLAPAAWLFAEALRWYLPVPFSFGWFRLGMLMHDTEWIVGSAAWLGTWGLSWGIAALGGLAADLYTAVTRPQGTRYPTVAALVFGLAPLLGLIGLSVVADRSLQMSATGSDRFEEGPDLLIVQPGISQEIKAARRDPLADRFVPQVTRTLQALYETRPADRSGDDAQPDLVLWGETFLPGKLSSPEVQSAFREGARPADWAWPYPAPLDERNFMGQDASAREMVGALFGQASMRALWKGLFDGGLAVDWAERVMIGQRLLPPGTSFLSGVEAWTTVGEGAERELRSVNGVVLWDAMGQGSGVASKVHIVPGGETGEPLRAVPFVLDAVKKVARAIPDFVGTDEPSVLTLLTRDGGAYRMGIAVCFDNAFDDPFTAPLARGPVDFFVVASNEAWYDDSALMDHMLAFTRIAAASTQRSIVRATNSGISCVVGPDGRVRAILTVPGDDPEADRKRKMVAGVLRSRVPVPRRSAGVEAAPATFFVHAERWLGPSMGGFGLALLLLGGLLGAASRGIVVKSKEDGYPAA</sequence>
<organism evidence="11 12">
    <name type="scientific">Saltatorellus ferox</name>
    <dbReference type="NCBI Taxonomy" id="2528018"/>
    <lineage>
        <taxon>Bacteria</taxon>
        <taxon>Pseudomonadati</taxon>
        <taxon>Planctomycetota</taxon>
        <taxon>Planctomycetia</taxon>
        <taxon>Planctomycetia incertae sedis</taxon>
        <taxon>Saltatorellus</taxon>
    </lineage>
</organism>
<evidence type="ECO:0000256" key="8">
    <source>
        <dbReference type="ARBA" id="ARBA00023315"/>
    </source>
</evidence>
<evidence type="ECO:0000256" key="3">
    <source>
        <dbReference type="ARBA" id="ARBA00022475"/>
    </source>
</evidence>
<feature type="transmembrane region" description="Helical" evidence="9">
    <location>
        <begin position="42"/>
        <end position="58"/>
    </location>
</feature>
<dbReference type="RefSeq" id="WP_419191193.1">
    <property type="nucleotide sequence ID" value="NZ_CP036434.1"/>
</dbReference>
<keyword evidence="7 9" id="KW-0472">Membrane</keyword>
<dbReference type="UniPathway" id="UPA00666"/>
<keyword evidence="5 9" id="KW-0812">Transmembrane</keyword>
<feature type="domain" description="CN hydrolase" evidence="10">
    <location>
        <begin position="240"/>
        <end position="584"/>
    </location>
</feature>
<evidence type="ECO:0000256" key="9">
    <source>
        <dbReference type="HAMAP-Rule" id="MF_01148"/>
    </source>
</evidence>
<dbReference type="GO" id="GO:0005886">
    <property type="term" value="C:plasma membrane"/>
    <property type="evidence" value="ECO:0007669"/>
    <property type="project" value="UniProtKB-SubCell"/>
</dbReference>
<dbReference type="PROSITE" id="PS50263">
    <property type="entry name" value="CN_HYDROLASE"/>
    <property type="match status" value="1"/>
</dbReference>
<dbReference type="InterPro" id="IPR036526">
    <property type="entry name" value="C-N_Hydrolase_sf"/>
</dbReference>
<comment type="function">
    <text evidence="9">Catalyzes the phospholipid dependent N-acylation of the N-terminal cysteine of apolipoprotein, the last step in lipoprotein maturation.</text>
</comment>
<keyword evidence="6 9" id="KW-1133">Transmembrane helix</keyword>
<dbReference type="EMBL" id="CP036434">
    <property type="protein sequence ID" value="QDV06490.1"/>
    <property type="molecule type" value="Genomic_DNA"/>
</dbReference>
<evidence type="ECO:0000256" key="6">
    <source>
        <dbReference type="ARBA" id="ARBA00022989"/>
    </source>
</evidence>
<accession>A0A518EQX2</accession>
<dbReference type="Gene3D" id="3.60.110.10">
    <property type="entry name" value="Carbon-nitrogen hydrolase"/>
    <property type="match status" value="1"/>
</dbReference>
<dbReference type="AlphaFoldDB" id="A0A518EQX2"/>
<dbReference type="SUPFAM" id="SSF56317">
    <property type="entry name" value="Carbon-nitrogen hydrolase"/>
    <property type="match status" value="1"/>
</dbReference>
<evidence type="ECO:0000256" key="5">
    <source>
        <dbReference type="ARBA" id="ARBA00022692"/>
    </source>
</evidence>
<dbReference type="Proteomes" id="UP000320390">
    <property type="component" value="Chromosome"/>
</dbReference>
<feature type="transmembrane region" description="Helical" evidence="9">
    <location>
        <begin position="196"/>
        <end position="217"/>
    </location>
</feature>
<feature type="transmembrane region" description="Helical" evidence="9">
    <location>
        <begin position="155"/>
        <end position="184"/>
    </location>
</feature>
<dbReference type="GO" id="GO:0042158">
    <property type="term" value="P:lipoprotein biosynthetic process"/>
    <property type="evidence" value="ECO:0007669"/>
    <property type="project" value="UniProtKB-UniRule"/>
</dbReference>
<dbReference type="InterPro" id="IPR045378">
    <property type="entry name" value="LNT_N"/>
</dbReference>
<dbReference type="GO" id="GO:0016410">
    <property type="term" value="F:N-acyltransferase activity"/>
    <property type="evidence" value="ECO:0007669"/>
    <property type="project" value="UniProtKB-UniRule"/>
</dbReference>
<name>A0A518EQX2_9BACT</name>
<dbReference type="Pfam" id="PF20154">
    <property type="entry name" value="LNT_N"/>
    <property type="match status" value="1"/>
</dbReference>
<evidence type="ECO:0000256" key="2">
    <source>
        <dbReference type="ARBA" id="ARBA00010065"/>
    </source>
</evidence>
<evidence type="ECO:0000256" key="4">
    <source>
        <dbReference type="ARBA" id="ARBA00022679"/>
    </source>
</evidence>
<evidence type="ECO:0000256" key="7">
    <source>
        <dbReference type="ARBA" id="ARBA00023136"/>
    </source>
</evidence>
<keyword evidence="11" id="KW-0449">Lipoprotein</keyword>
<keyword evidence="12" id="KW-1185">Reference proteome</keyword>
<dbReference type="InterPro" id="IPR004563">
    <property type="entry name" value="Apolipo_AcylTrfase"/>
</dbReference>
<dbReference type="EC" id="2.3.1.269" evidence="9"/>
<dbReference type="InterPro" id="IPR003010">
    <property type="entry name" value="C-N_Hydrolase"/>
</dbReference>
<dbReference type="PANTHER" id="PTHR38686">
    <property type="entry name" value="APOLIPOPROTEIN N-ACYLTRANSFERASE"/>
    <property type="match status" value="1"/>
</dbReference>
<reference evidence="11 12" key="1">
    <citation type="submission" date="2019-02" db="EMBL/GenBank/DDBJ databases">
        <title>Deep-cultivation of Planctomycetes and their phenomic and genomic characterization uncovers novel biology.</title>
        <authorList>
            <person name="Wiegand S."/>
            <person name="Jogler M."/>
            <person name="Boedeker C."/>
            <person name="Pinto D."/>
            <person name="Vollmers J."/>
            <person name="Rivas-Marin E."/>
            <person name="Kohn T."/>
            <person name="Peeters S.H."/>
            <person name="Heuer A."/>
            <person name="Rast P."/>
            <person name="Oberbeckmann S."/>
            <person name="Bunk B."/>
            <person name="Jeske O."/>
            <person name="Meyerdierks A."/>
            <person name="Storesund J.E."/>
            <person name="Kallscheuer N."/>
            <person name="Luecker S."/>
            <person name="Lage O.M."/>
            <person name="Pohl T."/>
            <person name="Merkel B.J."/>
            <person name="Hornburger P."/>
            <person name="Mueller R.-W."/>
            <person name="Bruemmer F."/>
            <person name="Labrenz M."/>
            <person name="Spormann A.M."/>
            <person name="Op den Camp H."/>
            <person name="Overmann J."/>
            <person name="Amann R."/>
            <person name="Jetten M.S.M."/>
            <person name="Mascher T."/>
            <person name="Medema M.H."/>
            <person name="Devos D.P."/>
            <person name="Kaster A.-K."/>
            <person name="Ovreas L."/>
            <person name="Rohde M."/>
            <person name="Galperin M.Y."/>
            <person name="Jogler C."/>
        </authorList>
    </citation>
    <scope>NUCLEOTIDE SEQUENCE [LARGE SCALE GENOMIC DNA]</scope>
    <source>
        <strain evidence="11 12">Poly30</strain>
    </source>
</reference>
<dbReference type="Pfam" id="PF00795">
    <property type="entry name" value="CN_hydrolase"/>
    <property type="match status" value="1"/>
</dbReference>
<evidence type="ECO:0000259" key="10">
    <source>
        <dbReference type="PROSITE" id="PS50263"/>
    </source>
</evidence>
<feature type="transmembrane region" description="Helical" evidence="9">
    <location>
        <begin position="90"/>
        <end position="109"/>
    </location>
</feature>
<feature type="transmembrane region" description="Helical" evidence="9">
    <location>
        <begin position="605"/>
        <end position="627"/>
    </location>
</feature>
<feature type="transmembrane region" description="Helical" evidence="9">
    <location>
        <begin position="65"/>
        <end position="84"/>
    </location>
</feature>
<evidence type="ECO:0000313" key="11">
    <source>
        <dbReference type="EMBL" id="QDV06490.1"/>
    </source>
</evidence>
<dbReference type="HAMAP" id="MF_01148">
    <property type="entry name" value="Lnt"/>
    <property type="match status" value="1"/>
</dbReference>
<keyword evidence="8 9" id="KW-0012">Acyltransferase</keyword>
<dbReference type="PANTHER" id="PTHR38686:SF1">
    <property type="entry name" value="APOLIPOPROTEIN N-ACYLTRANSFERASE"/>
    <property type="match status" value="1"/>
</dbReference>
<comment type="pathway">
    <text evidence="9">Protein modification; lipoprotein biosynthesis (N-acyl transfer).</text>
</comment>